<dbReference type="eggNOG" id="ENOG5032UC2">
    <property type="taxonomic scope" value="Bacteria"/>
</dbReference>
<dbReference type="OrthoDB" id="2353304at2"/>
<sequence>MATVKPLVREFATKQEVVVAVQELETRGIHEDDIYVLAHEKSDTKDIADASNANTIGVSEQGVGTALKNVFQKRGDELRSKMEEIGLSAFEADEYEQKLDQGKVLLFVKGDHNLGTWV</sequence>
<dbReference type="PATRIC" id="fig|1196324.3.peg.3901"/>
<dbReference type="InterPro" id="IPR025889">
    <property type="entry name" value="GSP17M-like_dom"/>
</dbReference>
<feature type="domain" description="General stress protein 17M-like" evidence="1">
    <location>
        <begin position="7"/>
        <end position="102"/>
    </location>
</feature>
<dbReference type="Proteomes" id="UP000004080">
    <property type="component" value="Unassembled WGS sequence"/>
</dbReference>
<dbReference type="STRING" id="1196324.A374_19205"/>
<evidence type="ECO:0000313" key="2">
    <source>
        <dbReference type="EMBL" id="EIT83679.1"/>
    </source>
</evidence>
<dbReference type="EMBL" id="AKKV01000053">
    <property type="protein sequence ID" value="EIT83679.1"/>
    <property type="molecule type" value="Genomic_DNA"/>
</dbReference>
<evidence type="ECO:0000259" key="1">
    <source>
        <dbReference type="Pfam" id="PF11181"/>
    </source>
</evidence>
<evidence type="ECO:0000313" key="3">
    <source>
        <dbReference type="Proteomes" id="UP000004080"/>
    </source>
</evidence>
<comment type="caution">
    <text evidence="2">The sequence shown here is derived from an EMBL/GenBank/DDBJ whole genome shotgun (WGS) entry which is preliminary data.</text>
</comment>
<dbReference type="Pfam" id="PF11181">
    <property type="entry name" value="YflT"/>
    <property type="match status" value="1"/>
</dbReference>
<name>I8AED3_9BACL</name>
<proteinExistence type="predicted"/>
<dbReference type="AlphaFoldDB" id="I8AED3"/>
<accession>I8AED3</accession>
<keyword evidence="3" id="KW-1185">Reference proteome</keyword>
<dbReference type="RefSeq" id="WP_007203905.1">
    <property type="nucleotide sequence ID" value="NZ_AKKV01000053.1"/>
</dbReference>
<protein>
    <submittedName>
        <fullName evidence="2">General stress protein 17M</fullName>
    </submittedName>
</protein>
<gene>
    <name evidence="2" type="ORF">A374_19205</name>
</gene>
<reference evidence="2 3" key="1">
    <citation type="journal article" date="2012" name="J. Bacteriol.">
        <title>Genome of Bacillus macauensis ZFHKF-1, a Long-Chain-Forming Bacterium.</title>
        <authorList>
            <person name="Cai L."/>
            <person name="Zhang T."/>
        </authorList>
    </citation>
    <scope>NUCLEOTIDE SEQUENCE [LARGE SCALE GENOMIC DNA]</scope>
    <source>
        <strain evidence="2 3">ZFHKF-1</strain>
    </source>
</reference>
<organism evidence="2 3">
    <name type="scientific">Fictibacillus macauensis ZFHKF-1</name>
    <dbReference type="NCBI Taxonomy" id="1196324"/>
    <lineage>
        <taxon>Bacteria</taxon>
        <taxon>Bacillati</taxon>
        <taxon>Bacillota</taxon>
        <taxon>Bacilli</taxon>
        <taxon>Bacillales</taxon>
        <taxon>Fictibacillaceae</taxon>
        <taxon>Fictibacillus</taxon>
    </lineage>
</organism>